<dbReference type="Proteomes" id="UP000234275">
    <property type="component" value="Unassembled WGS sequence"/>
</dbReference>
<name>A0A2I2G2G9_9EURO</name>
<dbReference type="VEuPathDB" id="FungiDB:P170DRAFT_499163"/>
<dbReference type="EMBL" id="MSFO01000006">
    <property type="protein sequence ID" value="PLB47047.1"/>
    <property type="molecule type" value="Genomic_DNA"/>
</dbReference>
<gene>
    <name evidence="1" type="ORF">P170DRAFT_499163</name>
</gene>
<reference evidence="1 2" key="1">
    <citation type="submission" date="2016-12" db="EMBL/GenBank/DDBJ databases">
        <title>The genomes of Aspergillus section Nigri reveals drivers in fungal speciation.</title>
        <authorList>
            <consortium name="DOE Joint Genome Institute"/>
            <person name="Vesth T.C."/>
            <person name="Nybo J."/>
            <person name="Theobald S."/>
            <person name="Brandl J."/>
            <person name="Frisvad J.C."/>
            <person name="Nielsen K.F."/>
            <person name="Lyhne E.K."/>
            <person name="Kogle M.E."/>
            <person name="Kuo A."/>
            <person name="Riley R."/>
            <person name="Clum A."/>
            <person name="Nolan M."/>
            <person name="Lipzen A."/>
            <person name="Salamov A."/>
            <person name="Henrissat B."/>
            <person name="Wiebenga A."/>
            <person name="De Vries R.P."/>
            <person name="Grigoriev I.V."/>
            <person name="Mortensen U.H."/>
            <person name="Andersen M.R."/>
            <person name="Baker S.E."/>
        </authorList>
    </citation>
    <scope>NUCLEOTIDE SEQUENCE [LARGE SCALE GENOMIC DNA]</scope>
    <source>
        <strain evidence="1 2">IBT 23096</strain>
    </source>
</reference>
<dbReference type="RefSeq" id="XP_024702349.1">
    <property type="nucleotide sequence ID" value="XM_024854141.1"/>
</dbReference>
<evidence type="ECO:0000313" key="2">
    <source>
        <dbReference type="Proteomes" id="UP000234275"/>
    </source>
</evidence>
<comment type="caution">
    <text evidence="1">The sequence shown here is derived from an EMBL/GenBank/DDBJ whole genome shotgun (WGS) entry which is preliminary data.</text>
</comment>
<organism evidence="1 2">
    <name type="scientific">Aspergillus steynii IBT 23096</name>
    <dbReference type="NCBI Taxonomy" id="1392250"/>
    <lineage>
        <taxon>Eukaryota</taxon>
        <taxon>Fungi</taxon>
        <taxon>Dikarya</taxon>
        <taxon>Ascomycota</taxon>
        <taxon>Pezizomycotina</taxon>
        <taxon>Eurotiomycetes</taxon>
        <taxon>Eurotiomycetidae</taxon>
        <taxon>Eurotiales</taxon>
        <taxon>Aspergillaceae</taxon>
        <taxon>Aspergillus</taxon>
        <taxon>Aspergillus subgen. Circumdati</taxon>
    </lineage>
</organism>
<dbReference type="AlphaFoldDB" id="A0A2I2G2G9"/>
<dbReference type="GeneID" id="36561846"/>
<accession>A0A2I2G2G9</accession>
<keyword evidence="2" id="KW-1185">Reference proteome</keyword>
<protein>
    <submittedName>
        <fullName evidence="1">Uncharacterized protein</fullName>
    </submittedName>
</protein>
<feature type="non-terminal residue" evidence="1">
    <location>
        <position position="108"/>
    </location>
</feature>
<sequence length="108" mass="12434">MGTTALPERNTGTTERQHRAGVYPDPRKVHFTTGPLRSYYPPPVIFEELNLFMKWESRIHISEAQCNACMLFVDVCMAMCLFPRCMDGRPMATQEWSTTYLPTILDLC</sequence>
<dbReference type="OrthoDB" id="5404599at2759"/>
<evidence type="ECO:0000313" key="1">
    <source>
        <dbReference type="EMBL" id="PLB47047.1"/>
    </source>
</evidence>
<proteinExistence type="predicted"/>